<dbReference type="OrthoDB" id="5396538at2"/>
<sequence>MKRLHFCALAVLLCVLLLPSAGWCGAIDSRTSRFSVFSHGFRVGEATSVCSLEGSGERAMFRFSSSTRISASLLMRSYLLDKHEDALVGSGGTLRYSRTSRENGHPVVVQGELEHNEFRIRVTENRNVRTIVIPREQYDYTTMECPEMRLKREGETAALRLLDFETLEVVTRRYTWIRSEEIQVGGKSYRFRVVQFEDKNKRCRRWIRGDDVGVMIARQEGRGKAGSYSAKLVEYKTLLF</sequence>
<feature type="chain" id="PRO_5002632082" description="DUF3108 domain-containing protein" evidence="1">
    <location>
        <begin position="27"/>
        <end position="240"/>
    </location>
</feature>
<dbReference type="RefSeq" id="WP_011736964.1">
    <property type="nucleotide sequence ID" value="NC_008609.1"/>
</dbReference>
<evidence type="ECO:0000313" key="3">
    <source>
        <dbReference type="Proteomes" id="UP000006732"/>
    </source>
</evidence>
<gene>
    <name evidence="2" type="ordered locus">Ppro_3138</name>
</gene>
<reference evidence="2 3" key="1">
    <citation type="submission" date="2006-10" db="EMBL/GenBank/DDBJ databases">
        <title>Complete sequence of chromosome of Pelobacter propionicus DSM 2379.</title>
        <authorList>
            <consortium name="US DOE Joint Genome Institute"/>
            <person name="Copeland A."/>
            <person name="Lucas S."/>
            <person name="Lapidus A."/>
            <person name="Barry K."/>
            <person name="Detter J.C."/>
            <person name="Glavina del Rio T."/>
            <person name="Hammon N."/>
            <person name="Israni S."/>
            <person name="Dalin E."/>
            <person name="Tice H."/>
            <person name="Pitluck S."/>
            <person name="Saunders E."/>
            <person name="Brettin T."/>
            <person name="Bruce D."/>
            <person name="Han C."/>
            <person name="Tapia R."/>
            <person name="Schmutz J."/>
            <person name="Larimer F."/>
            <person name="Land M."/>
            <person name="Hauser L."/>
            <person name="Kyrpides N."/>
            <person name="Kim E."/>
            <person name="Lovley D."/>
            <person name="Richardson P."/>
        </authorList>
    </citation>
    <scope>NUCLEOTIDE SEQUENCE [LARGE SCALE GENOMIC DNA]</scope>
    <source>
        <strain evidence="3">DSM 2379 / NBRC 103807 / OttBd1</strain>
    </source>
</reference>
<feature type="signal peptide" evidence="1">
    <location>
        <begin position="1"/>
        <end position="26"/>
    </location>
</feature>
<keyword evidence="1" id="KW-0732">Signal</keyword>
<protein>
    <recommendedName>
        <fullName evidence="4">DUF3108 domain-containing protein</fullName>
    </recommendedName>
</protein>
<dbReference type="AlphaFoldDB" id="A1ATR1"/>
<organism evidence="2 3">
    <name type="scientific">Pelobacter propionicus (strain DSM 2379 / NBRC 103807 / OttBd1)</name>
    <dbReference type="NCBI Taxonomy" id="338966"/>
    <lineage>
        <taxon>Bacteria</taxon>
        <taxon>Pseudomonadati</taxon>
        <taxon>Thermodesulfobacteriota</taxon>
        <taxon>Desulfuromonadia</taxon>
        <taxon>Desulfuromonadales</taxon>
        <taxon>Desulfuromonadaceae</taxon>
        <taxon>Pelobacter</taxon>
    </lineage>
</organism>
<dbReference type="eggNOG" id="ENOG5033XKQ">
    <property type="taxonomic scope" value="Bacteria"/>
</dbReference>
<evidence type="ECO:0000313" key="2">
    <source>
        <dbReference type="EMBL" id="ABL00732.1"/>
    </source>
</evidence>
<accession>A1ATR1</accession>
<dbReference type="Proteomes" id="UP000006732">
    <property type="component" value="Chromosome"/>
</dbReference>
<proteinExistence type="predicted"/>
<dbReference type="HOGENOM" id="CLU_1136777_0_0_7"/>
<evidence type="ECO:0008006" key="4">
    <source>
        <dbReference type="Google" id="ProtNLM"/>
    </source>
</evidence>
<dbReference type="STRING" id="338966.Ppro_3138"/>
<name>A1ATR1_PELPD</name>
<dbReference type="KEGG" id="ppd:Ppro_3138"/>
<dbReference type="EMBL" id="CP000482">
    <property type="protein sequence ID" value="ABL00732.1"/>
    <property type="molecule type" value="Genomic_DNA"/>
</dbReference>
<evidence type="ECO:0000256" key="1">
    <source>
        <dbReference type="SAM" id="SignalP"/>
    </source>
</evidence>
<keyword evidence="3" id="KW-1185">Reference proteome</keyword>